<dbReference type="PROSITE" id="PS50294">
    <property type="entry name" value="WD_REPEATS_REGION"/>
    <property type="match status" value="1"/>
</dbReference>
<dbReference type="PROSITE" id="PS50082">
    <property type="entry name" value="WD_REPEATS_2"/>
    <property type="match status" value="2"/>
</dbReference>
<comment type="caution">
    <text evidence="2">The sequence shown here is derived from an EMBL/GenBank/DDBJ whole genome shotgun (WGS) entry which is preliminary data.</text>
</comment>
<evidence type="ECO:0000313" key="3">
    <source>
        <dbReference type="Proteomes" id="UP000683925"/>
    </source>
</evidence>
<keyword evidence="3" id="KW-1185">Reference proteome</keyword>
<feature type="repeat" description="WD" evidence="1">
    <location>
        <begin position="108"/>
        <end position="141"/>
    </location>
</feature>
<evidence type="ECO:0000256" key="1">
    <source>
        <dbReference type="PROSITE-ProRule" id="PRU00221"/>
    </source>
</evidence>
<sequence>MSKQKKPNSQIYNFEPIGSQIKKDSKCHAFAFNNDNTLIFAGVKNSLEIYQFHHDSLKNLSQFTKHKEIISTLNYIKRCQSIITTSFDNSIIIWPKYLLSNQKFIQKLSQHQNGIMCLAITPLLEDWLITGSHDETIKFWNQKKSSWVCQRSIECNDSPIWSISMLESGVKCISLSSNYIMVFKFENSKWIVNQQIEHSTFGFRLCFINNETFIFQPEYQNFFYIYNLNKNGNYVTQTPIPSDDDADPDDELFPAIYNKNKSILLLKNMNDIQIFKVKRSQNKKAMKFNKNQVISFKDTSVYGALSDDGEYLITWDVYSKQIEVRKWMKKK</sequence>
<dbReference type="AlphaFoldDB" id="A0A8S1TE50"/>
<dbReference type="GO" id="GO:0016226">
    <property type="term" value="P:iron-sulfur cluster assembly"/>
    <property type="evidence" value="ECO:0007669"/>
    <property type="project" value="TreeGrafter"/>
</dbReference>
<dbReference type="OMA" id="PEYQNFF"/>
<dbReference type="EMBL" id="CAJJDP010000024">
    <property type="protein sequence ID" value="CAD8150630.1"/>
    <property type="molecule type" value="Genomic_DNA"/>
</dbReference>
<organism evidence="2 3">
    <name type="scientific">Paramecium octaurelia</name>
    <dbReference type="NCBI Taxonomy" id="43137"/>
    <lineage>
        <taxon>Eukaryota</taxon>
        <taxon>Sar</taxon>
        <taxon>Alveolata</taxon>
        <taxon>Ciliophora</taxon>
        <taxon>Intramacronucleata</taxon>
        <taxon>Oligohymenophorea</taxon>
        <taxon>Peniculida</taxon>
        <taxon>Parameciidae</taxon>
        <taxon>Paramecium</taxon>
    </lineage>
</organism>
<gene>
    <name evidence="2" type="ORF">POCTA_138.1.T0240037</name>
</gene>
<protein>
    <submittedName>
        <fullName evidence="2">Uncharacterized protein</fullName>
    </submittedName>
</protein>
<dbReference type="GO" id="GO:0097361">
    <property type="term" value="C:cytosolic [4Fe-4S] assembly targeting complex"/>
    <property type="evidence" value="ECO:0007669"/>
    <property type="project" value="TreeGrafter"/>
</dbReference>
<dbReference type="PANTHER" id="PTHR19920">
    <property type="entry name" value="WD40 PROTEIN CIAO1"/>
    <property type="match status" value="1"/>
</dbReference>
<name>A0A8S1TE50_PAROT</name>
<dbReference type="Proteomes" id="UP000683925">
    <property type="component" value="Unassembled WGS sequence"/>
</dbReference>
<feature type="repeat" description="WD" evidence="1">
    <location>
        <begin position="63"/>
        <end position="94"/>
    </location>
</feature>
<keyword evidence="1" id="KW-0853">WD repeat</keyword>
<dbReference type="SMART" id="SM00320">
    <property type="entry name" value="WD40"/>
    <property type="match status" value="4"/>
</dbReference>
<dbReference type="Pfam" id="PF00400">
    <property type="entry name" value="WD40"/>
    <property type="match status" value="2"/>
</dbReference>
<reference evidence="2" key="1">
    <citation type="submission" date="2021-01" db="EMBL/GenBank/DDBJ databases">
        <authorList>
            <consortium name="Genoscope - CEA"/>
            <person name="William W."/>
        </authorList>
    </citation>
    <scope>NUCLEOTIDE SEQUENCE</scope>
</reference>
<proteinExistence type="predicted"/>
<dbReference type="PANTHER" id="PTHR19920:SF0">
    <property type="entry name" value="CYTOSOLIC IRON-SULFUR PROTEIN ASSEMBLY PROTEIN CIAO1-RELATED"/>
    <property type="match status" value="1"/>
</dbReference>
<dbReference type="OrthoDB" id="5980302at2759"/>
<accession>A0A8S1TE50</accession>
<evidence type="ECO:0000313" key="2">
    <source>
        <dbReference type="EMBL" id="CAD8150630.1"/>
    </source>
</evidence>
<dbReference type="InterPro" id="IPR001680">
    <property type="entry name" value="WD40_rpt"/>
</dbReference>